<dbReference type="Proteomes" id="UP000324222">
    <property type="component" value="Unassembled WGS sequence"/>
</dbReference>
<evidence type="ECO:0000256" key="1">
    <source>
        <dbReference type="SAM" id="MobiDB-lite"/>
    </source>
</evidence>
<feature type="region of interest" description="Disordered" evidence="1">
    <location>
        <begin position="69"/>
        <end position="105"/>
    </location>
</feature>
<name>A0A5B7G6A1_PORTR</name>
<dbReference type="EMBL" id="VSRR010011397">
    <property type="protein sequence ID" value="MPC53119.1"/>
    <property type="molecule type" value="Genomic_DNA"/>
</dbReference>
<feature type="region of interest" description="Disordered" evidence="1">
    <location>
        <begin position="143"/>
        <end position="166"/>
    </location>
</feature>
<feature type="compositionally biased region" description="Basic and acidic residues" evidence="1">
    <location>
        <begin position="91"/>
        <end position="104"/>
    </location>
</feature>
<feature type="region of interest" description="Disordered" evidence="1">
    <location>
        <begin position="24"/>
        <end position="50"/>
    </location>
</feature>
<accession>A0A5B7G6A1</accession>
<protein>
    <submittedName>
        <fullName evidence="2">Uncharacterized protein</fullName>
    </submittedName>
</protein>
<sequence>MVSRRPCQITDTEHRDGTRAAELRALTGGTARRGHRTGTPAYTSPQHCNDPPVRTLLARAALTATLRHTCGDHHHTSPQRRAQARPMAKPGRGEHRNTDRDNPRAARRSLRCFLHHGWGHTAHCSLPPFAPAPTVHLHEATATPPRRAACQPASPLSRPAHAAHRPRHMSSLHCKCVKLQEACVRQGEHTAGQVGGRGRVTVASPEGCIYGTALSTGAP</sequence>
<evidence type="ECO:0000313" key="3">
    <source>
        <dbReference type="Proteomes" id="UP000324222"/>
    </source>
</evidence>
<dbReference type="AlphaFoldDB" id="A0A5B7G6A1"/>
<evidence type="ECO:0000313" key="2">
    <source>
        <dbReference type="EMBL" id="MPC53119.1"/>
    </source>
</evidence>
<reference evidence="2 3" key="1">
    <citation type="submission" date="2019-05" db="EMBL/GenBank/DDBJ databases">
        <title>Another draft genome of Portunus trituberculatus and its Hox gene families provides insights of decapod evolution.</title>
        <authorList>
            <person name="Jeong J.-H."/>
            <person name="Song I."/>
            <person name="Kim S."/>
            <person name="Choi T."/>
            <person name="Kim D."/>
            <person name="Ryu S."/>
            <person name="Kim W."/>
        </authorList>
    </citation>
    <scope>NUCLEOTIDE SEQUENCE [LARGE SCALE GENOMIC DNA]</scope>
    <source>
        <tissue evidence="2">Muscle</tissue>
    </source>
</reference>
<organism evidence="2 3">
    <name type="scientific">Portunus trituberculatus</name>
    <name type="common">Swimming crab</name>
    <name type="synonym">Neptunus trituberculatus</name>
    <dbReference type="NCBI Taxonomy" id="210409"/>
    <lineage>
        <taxon>Eukaryota</taxon>
        <taxon>Metazoa</taxon>
        <taxon>Ecdysozoa</taxon>
        <taxon>Arthropoda</taxon>
        <taxon>Crustacea</taxon>
        <taxon>Multicrustacea</taxon>
        <taxon>Malacostraca</taxon>
        <taxon>Eumalacostraca</taxon>
        <taxon>Eucarida</taxon>
        <taxon>Decapoda</taxon>
        <taxon>Pleocyemata</taxon>
        <taxon>Brachyura</taxon>
        <taxon>Eubrachyura</taxon>
        <taxon>Portunoidea</taxon>
        <taxon>Portunidae</taxon>
        <taxon>Portuninae</taxon>
        <taxon>Portunus</taxon>
    </lineage>
</organism>
<proteinExistence type="predicted"/>
<gene>
    <name evidence="2" type="ORF">E2C01_047004</name>
</gene>
<keyword evidence="3" id="KW-1185">Reference proteome</keyword>
<comment type="caution">
    <text evidence="2">The sequence shown here is derived from an EMBL/GenBank/DDBJ whole genome shotgun (WGS) entry which is preliminary data.</text>
</comment>